<reference evidence="3" key="1">
    <citation type="submission" date="2021-01" db="EMBL/GenBank/DDBJ databases">
        <authorList>
            <person name="Corre E."/>
            <person name="Pelletier E."/>
            <person name="Niang G."/>
            <person name="Scheremetjew M."/>
            <person name="Finn R."/>
            <person name="Kale V."/>
            <person name="Holt S."/>
            <person name="Cochrane G."/>
            <person name="Meng A."/>
            <person name="Brown T."/>
            <person name="Cohen L."/>
        </authorList>
    </citation>
    <scope>NUCLEOTIDE SEQUENCE</scope>
    <source>
        <strain evidence="3">CCCM811</strain>
    </source>
</reference>
<dbReference type="PROSITE" id="PS51371">
    <property type="entry name" value="CBS"/>
    <property type="match status" value="1"/>
</dbReference>
<evidence type="ECO:0000256" key="1">
    <source>
        <dbReference type="PROSITE-ProRule" id="PRU00703"/>
    </source>
</evidence>
<dbReference type="InterPro" id="IPR046342">
    <property type="entry name" value="CBS_dom_sf"/>
</dbReference>
<dbReference type="EMBL" id="HBIV01008681">
    <property type="protein sequence ID" value="CAE0653959.1"/>
    <property type="molecule type" value="Transcribed_RNA"/>
</dbReference>
<dbReference type="SMART" id="SM00116">
    <property type="entry name" value="CBS"/>
    <property type="match status" value="1"/>
</dbReference>
<feature type="domain" description="CBS" evidence="2">
    <location>
        <begin position="35"/>
        <end position="94"/>
    </location>
</feature>
<sequence>MLCRLWIVDSDIISKVTIFTGLKVKDLLDFMADEYDHDGELFTIPRTTTVETALKELKNRNVSSLPVCDDDGNVKGVISTLDIVVAVVFVPIYTRYNEEATAKLTMKDLKSVKSNKALFKSQVDNLCGINEETRQIVEFWDSDDLSEVADKLSRGVHRVRLWSESTFCSHASVCRFL</sequence>
<accession>A0A7S3YJZ9</accession>
<dbReference type="SUPFAM" id="SSF54631">
    <property type="entry name" value="CBS-domain pair"/>
    <property type="match status" value="1"/>
</dbReference>
<evidence type="ECO:0000259" key="2">
    <source>
        <dbReference type="PROSITE" id="PS51371"/>
    </source>
</evidence>
<dbReference type="AlphaFoldDB" id="A0A7S3YJZ9"/>
<name>A0A7S3YJZ9_9EUKA</name>
<keyword evidence="1" id="KW-0129">CBS domain</keyword>
<dbReference type="InterPro" id="IPR000644">
    <property type="entry name" value="CBS_dom"/>
</dbReference>
<organism evidence="3">
    <name type="scientific">Lotharella globosa</name>
    <dbReference type="NCBI Taxonomy" id="91324"/>
    <lineage>
        <taxon>Eukaryota</taxon>
        <taxon>Sar</taxon>
        <taxon>Rhizaria</taxon>
        <taxon>Cercozoa</taxon>
        <taxon>Chlorarachniophyceae</taxon>
        <taxon>Lotharella</taxon>
    </lineage>
</organism>
<gene>
    <name evidence="3" type="ORF">LGLO00237_LOCUS6531</name>
</gene>
<proteinExistence type="predicted"/>
<evidence type="ECO:0000313" key="3">
    <source>
        <dbReference type="EMBL" id="CAE0653959.1"/>
    </source>
</evidence>
<protein>
    <recommendedName>
        <fullName evidence="2">CBS domain-containing protein</fullName>
    </recommendedName>
</protein>
<dbReference type="Gene3D" id="3.10.580.10">
    <property type="entry name" value="CBS-domain"/>
    <property type="match status" value="1"/>
</dbReference>
<dbReference type="Pfam" id="PF00571">
    <property type="entry name" value="CBS"/>
    <property type="match status" value="1"/>
</dbReference>